<feature type="domain" description="CoA carboxyltransferase N-terminal" evidence="3">
    <location>
        <begin position="20"/>
        <end position="277"/>
    </location>
</feature>
<dbReference type="GO" id="GO:1905202">
    <property type="term" value="C:methylcrotonoyl-CoA carboxylase complex"/>
    <property type="evidence" value="ECO:0007669"/>
    <property type="project" value="TreeGrafter"/>
</dbReference>
<dbReference type="PANTHER" id="PTHR22855:SF13">
    <property type="entry name" value="METHYLCROTONOYL-COA CARBOXYLASE BETA CHAIN, MITOCHONDRIAL"/>
    <property type="match status" value="1"/>
</dbReference>
<dbReference type="PROSITE" id="PS50980">
    <property type="entry name" value="COA_CT_NTER"/>
    <property type="match status" value="1"/>
</dbReference>
<comment type="pathway">
    <text evidence="2">Amino-acid degradation; L-leucine degradation.</text>
</comment>
<dbReference type="InterPro" id="IPR011763">
    <property type="entry name" value="COA_CT_C"/>
</dbReference>
<evidence type="ECO:0000313" key="5">
    <source>
        <dbReference type="EMBL" id="RXH23330.1"/>
    </source>
</evidence>
<dbReference type="EMBL" id="LBJQ01000091">
    <property type="protein sequence ID" value="RXH23330.1"/>
    <property type="molecule type" value="Genomic_DNA"/>
</dbReference>
<feature type="domain" description="CoA carboxyltransferase C-terminal" evidence="4">
    <location>
        <begin position="277"/>
        <end position="526"/>
    </location>
</feature>
<dbReference type="GO" id="GO:0006552">
    <property type="term" value="P:L-leucine catabolic process"/>
    <property type="evidence" value="ECO:0007669"/>
    <property type="project" value="TreeGrafter"/>
</dbReference>
<evidence type="ECO:0000256" key="1">
    <source>
        <dbReference type="ARBA" id="ARBA00006102"/>
    </source>
</evidence>
<dbReference type="AlphaFoldDB" id="A0A4Q0RWS7"/>
<dbReference type="InterPro" id="IPR029045">
    <property type="entry name" value="ClpP/crotonase-like_dom_sf"/>
</dbReference>
<protein>
    <submittedName>
        <fullName evidence="5">Methylcrotonoyl-CoA carboxylase</fullName>
    </submittedName>
</protein>
<comment type="similarity">
    <text evidence="1">Belongs to the AccD/PCCB family.</text>
</comment>
<proteinExistence type="inferred from homology"/>
<evidence type="ECO:0000256" key="2">
    <source>
        <dbReference type="ARBA" id="ARBA00046317"/>
    </source>
</evidence>
<evidence type="ECO:0000259" key="3">
    <source>
        <dbReference type="PROSITE" id="PS50980"/>
    </source>
</evidence>
<dbReference type="PANTHER" id="PTHR22855">
    <property type="entry name" value="ACETYL, PROPIONYL, PYRUVATE, AND GLUTACONYL CARBOXYLASE-RELATED"/>
    <property type="match status" value="1"/>
</dbReference>
<dbReference type="Proteomes" id="UP000289546">
    <property type="component" value="Unassembled WGS sequence"/>
</dbReference>
<organism evidence="5 6">
    <name type="scientific">Bradyrhizobium nanningense</name>
    <dbReference type="NCBI Taxonomy" id="1325118"/>
    <lineage>
        <taxon>Bacteria</taxon>
        <taxon>Pseudomonadati</taxon>
        <taxon>Pseudomonadota</taxon>
        <taxon>Alphaproteobacteria</taxon>
        <taxon>Hyphomicrobiales</taxon>
        <taxon>Nitrobacteraceae</taxon>
        <taxon>Bradyrhizobium</taxon>
    </lineage>
</organism>
<dbReference type="RefSeq" id="WP_128921885.1">
    <property type="nucleotide sequence ID" value="NZ_LBJQ01000091.1"/>
</dbReference>
<dbReference type="InterPro" id="IPR045190">
    <property type="entry name" value="MCCB/AccD1-like"/>
</dbReference>
<dbReference type="PROSITE" id="PS50989">
    <property type="entry name" value="COA_CT_CTER"/>
    <property type="match status" value="1"/>
</dbReference>
<name>A0A4Q0RWS7_9BRAD</name>
<dbReference type="GO" id="GO:0004485">
    <property type="term" value="F:methylcrotonoyl-CoA carboxylase activity"/>
    <property type="evidence" value="ECO:0007669"/>
    <property type="project" value="TreeGrafter"/>
</dbReference>
<gene>
    <name evidence="5" type="ORF">XH99_31975</name>
</gene>
<dbReference type="FunFam" id="3.90.226.10:FF:000004">
    <property type="entry name" value="Methylcrotonoyl-CoA carboxylase beta chain"/>
    <property type="match status" value="1"/>
</dbReference>
<accession>A0A4Q0RWS7</accession>
<dbReference type="SUPFAM" id="SSF52096">
    <property type="entry name" value="ClpP/crotonase"/>
    <property type="match status" value="2"/>
</dbReference>
<dbReference type="Pfam" id="PF01039">
    <property type="entry name" value="Carboxyl_trans"/>
    <property type="match status" value="1"/>
</dbReference>
<dbReference type="Gene3D" id="3.90.226.10">
    <property type="entry name" value="2-enoyl-CoA Hydratase, Chain A, domain 1"/>
    <property type="match status" value="2"/>
</dbReference>
<dbReference type="FunFam" id="3.90.226.10:FF:000007">
    <property type="entry name" value="Methylcrotonoyl-CoA carboxylase subunit beta"/>
    <property type="match status" value="1"/>
</dbReference>
<keyword evidence="6" id="KW-1185">Reference proteome</keyword>
<dbReference type="InterPro" id="IPR011762">
    <property type="entry name" value="COA_CT_N"/>
</dbReference>
<evidence type="ECO:0000259" key="4">
    <source>
        <dbReference type="PROSITE" id="PS50989"/>
    </source>
</evidence>
<dbReference type="InterPro" id="IPR034733">
    <property type="entry name" value="AcCoA_carboxyl_beta"/>
</dbReference>
<reference evidence="5 6" key="1">
    <citation type="submission" date="2015-04" db="EMBL/GenBank/DDBJ databases">
        <title>Comparative genomics of rhizobia nodulating Arachis hypogaea in China.</title>
        <authorList>
            <person name="Li Y."/>
        </authorList>
    </citation>
    <scope>NUCLEOTIDE SEQUENCE [LARGE SCALE GENOMIC DNA]</scope>
    <source>
        <strain evidence="5 6">CCBAU 51757</strain>
    </source>
</reference>
<evidence type="ECO:0000313" key="6">
    <source>
        <dbReference type="Proteomes" id="UP000289546"/>
    </source>
</evidence>
<comment type="caution">
    <text evidence="5">The sequence shown here is derived from an EMBL/GenBank/DDBJ whole genome shotgun (WGS) entry which is preliminary data.</text>
</comment>
<sequence>MPLHSSIDPSSSDFARNAEAMRALVADLREKLSQVAGGGGEVSRNRHTARGKMLARQRVDLLVDPGTSFLELSPLAAYGLYGGDVHSASVVTGVGRISGRECVIVANDATIKGGTYYPMTVKKHLRAQDIARQNNLPCVYMVDSGGAFLPLQDEIFPDERHFGRIFYNQAQMSSQGIPQIAIVMGSCTAGGAYVPAMSDESIIVRNQGTIFLGGPPLVKAATGEVVSAEELGGADVHSRQSGVTDHYAQNDAHAIGIARRIVGTLKPSVRPNLNMHKPRDPLFAAEEIYGVVPVDGRKPFDVRDIIARVVDGSEFDEFKKLYGTTLVCGFAHIWGYPIGIIANNGILFSESSLKGAHFIELCCQRGIPLVFLQNITGFMVGKKYEAGGIARDGAKLVTAVATASVPKFTVVIGGSYGAGNYGMCGRAYSPRFLWMWPNARISVMGGEQASMVLSQVRRDNIEAKGDSWSREEEDKFREPIRAQYESQGHPYYATARLWDDGVIDPADTRLVLGLGLSASSNAPIEPTKFGLFRM</sequence>